<proteinExistence type="predicted"/>
<evidence type="ECO:0000313" key="2">
    <source>
        <dbReference type="EMBL" id="AOR74249.1"/>
    </source>
</evidence>
<dbReference type="InterPro" id="IPR025668">
    <property type="entry name" value="Tnp_DDE_dom"/>
</dbReference>
<dbReference type="Proteomes" id="UP000094714">
    <property type="component" value="Chromosome"/>
</dbReference>
<name>A0A1D7ZWM8_LIMFE</name>
<dbReference type="NCBIfam" id="NF033539">
    <property type="entry name" value="transpos_IS1380"/>
    <property type="match status" value="1"/>
</dbReference>
<dbReference type="PATRIC" id="fig|1613.112.peg.823"/>
<accession>A0A1D7ZWM8</accession>
<dbReference type="InterPro" id="IPR047960">
    <property type="entry name" value="Transpos_IS1380"/>
</dbReference>
<evidence type="ECO:0000313" key="3">
    <source>
        <dbReference type="Proteomes" id="UP000094714"/>
    </source>
</evidence>
<evidence type="ECO:0000259" key="1">
    <source>
        <dbReference type="Pfam" id="PF13701"/>
    </source>
</evidence>
<dbReference type="AlphaFoldDB" id="A0A1D7ZWM8"/>
<dbReference type="EMBL" id="CP017151">
    <property type="protein sequence ID" value="AOR74249.1"/>
    <property type="molecule type" value="Genomic_DNA"/>
</dbReference>
<dbReference type="Pfam" id="PF13701">
    <property type="entry name" value="DDE_Tnp_1_4"/>
    <property type="match status" value="1"/>
</dbReference>
<organism evidence="2 3">
    <name type="scientific">Limosilactobacillus fermentum</name>
    <name type="common">Lactobacillus fermentum</name>
    <dbReference type="NCBI Taxonomy" id="1613"/>
    <lineage>
        <taxon>Bacteria</taxon>
        <taxon>Bacillati</taxon>
        <taxon>Bacillota</taxon>
        <taxon>Bacilli</taxon>
        <taxon>Lactobacillales</taxon>
        <taxon>Lactobacillaceae</taxon>
        <taxon>Limosilactobacillus</taxon>
    </lineage>
</organism>
<dbReference type="InterPro" id="IPR012337">
    <property type="entry name" value="RNaseH-like_sf"/>
</dbReference>
<dbReference type="SUPFAM" id="SSF53098">
    <property type="entry name" value="Ribonuclease H-like"/>
    <property type="match status" value="1"/>
</dbReference>
<feature type="domain" description="Transposase DDE" evidence="1">
    <location>
        <begin position="19"/>
        <end position="247"/>
    </location>
</feature>
<protein>
    <submittedName>
        <fullName evidence="2">Transposase IS4 family protein</fullName>
    </submittedName>
</protein>
<reference evidence="2 3" key="1">
    <citation type="submission" date="2016-09" db="EMBL/GenBank/DDBJ databases">
        <title>Genome Sequence of the Lactobacillus fermentum strain NCC2970 (CNCM I-5068).</title>
        <authorList>
            <person name="Barretto C."/>
            <person name="Ngom-Bru C."/>
            <person name="Genevaz A."/>
            <person name="Fournier C."/>
            <person name="Moine D."/>
            <person name="Kassam M."/>
            <person name="Iltis A."/>
            <person name="Sagory-Zalkind P."/>
            <person name="Faucherand G."/>
            <person name="Descombes P."/>
            <person name="Duboux S."/>
        </authorList>
    </citation>
    <scope>NUCLEOTIDE SEQUENCE [LARGE SCALE GENOMIC DNA]</scope>
    <source>
        <strain evidence="2 3">NCC2970</strain>
    </source>
</reference>
<gene>
    <name evidence="2" type="ORF">LACFE_CDS0785</name>
</gene>
<sequence length="249" mass="29086">MLPGMGLFFYFVLHFNCKFAPLLKHYQTQLPTTDILVRGDSGFATPEVYDVCEANDVFYIIRLKRNRKLQNLAEKFVKISDQTQWQEEETHYYSEIYQSASWPKPRQIYIKSTRVASELIFSHEFIVTNLTNLTAETAFELYHKRNQMENYIKEAKTGFFFDKTDGSTFNANAAPMMVSVLAYNIVNFLKQLALTKHDSGLCVSTLRIRLFKVAARVVHTGRRIQLRLSSYHVYHRLSYQALQRIQAIE</sequence>